<dbReference type="Pfam" id="PF00057">
    <property type="entry name" value="Ldl_recept_a"/>
    <property type="match status" value="1"/>
</dbReference>
<feature type="disulfide bond" evidence="2">
    <location>
        <begin position="105"/>
        <end position="117"/>
    </location>
</feature>
<evidence type="ECO:0000256" key="3">
    <source>
        <dbReference type="SAM" id="MobiDB-lite"/>
    </source>
</evidence>
<dbReference type="InterPro" id="IPR023415">
    <property type="entry name" value="LDLR_class-A_CS"/>
</dbReference>
<dbReference type="EMBL" id="CAXKWB010008786">
    <property type="protein sequence ID" value="CAL4092446.1"/>
    <property type="molecule type" value="Genomic_DNA"/>
</dbReference>
<gene>
    <name evidence="5" type="ORF">MNOR_LOCUS14592</name>
</gene>
<dbReference type="PRINTS" id="PR00261">
    <property type="entry name" value="LDLRECEPTOR"/>
</dbReference>
<feature type="signal peptide" evidence="4">
    <location>
        <begin position="1"/>
        <end position="23"/>
    </location>
</feature>
<evidence type="ECO:0000256" key="2">
    <source>
        <dbReference type="PROSITE-ProRule" id="PRU00124"/>
    </source>
</evidence>
<dbReference type="AlphaFoldDB" id="A0AAV2QMK2"/>
<sequence length="349" mass="38174">MKQFSQVFVFWLVILLVPYSALPQTRLESGSSEESVEMFIQDLNVLDPDQSLAEIRLPGGPGGDNLINCPGVSTNILEDDLCDGTCDCPGDIAECWDENLPKCSCSENEFLCDGSRCIGAHLVCDGRQNCADGTDEANCENLVLNEMHTDELESNETYSNENISSDEKKLELDEGHSNELGSNETFSNEIVSSAEEILELGEGHSNELGSNETYSEEIISSEEEKMELNETDSDEVESKEIYSNGNMSTMSSTFNRLNSLFSSKCSTGEHRACLYILTEDRKTGSALADLTEAGAHRACLRQEDRKTGKTGSALADLTEAGAHRSCLYILTEDRKTGSALADLTKAFQT</sequence>
<feature type="compositionally biased region" description="Basic and acidic residues" evidence="3">
    <location>
        <begin position="165"/>
        <end position="177"/>
    </location>
</feature>
<reference evidence="5 6" key="1">
    <citation type="submission" date="2024-05" db="EMBL/GenBank/DDBJ databases">
        <authorList>
            <person name="Wallberg A."/>
        </authorList>
    </citation>
    <scope>NUCLEOTIDE SEQUENCE [LARGE SCALE GENOMIC DNA]</scope>
</reference>
<feature type="region of interest" description="Disordered" evidence="3">
    <location>
        <begin position="150"/>
        <end position="183"/>
    </location>
</feature>
<protein>
    <submittedName>
        <fullName evidence="5">Uncharacterized protein</fullName>
    </submittedName>
</protein>
<dbReference type="Gene3D" id="4.10.400.10">
    <property type="entry name" value="Low-density Lipoprotein Receptor"/>
    <property type="match status" value="1"/>
</dbReference>
<dbReference type="SUPFAM" id="SSF57424">
    <property type="entry name" value="LDL receptor-like module"/>
    <property type="match status" value="1"/>
</dbReference>
<dbReference type="PROSITE" id="PS50068">
    <property type="entry name" value="LDLRA_2"/>
    <property type="match status" value="1"/>
</dbReference>
<dbReference type="Proteomes" id="UP001497623">
    <property type="component" value="Unassembled WGS sequence"/>
</dbReference>
<dbReference type="SMART" id="SM00192">
    <property type="entry name" value="LDLa"/>
    <property type="match status" value="1"/>
</dbReference>
<dbReference type="InterPro" id="IPR002172">
    <property type="entry name" value="LDrepeatLR_classA_rpt"/>
</dbReference>
<feature type="disulfide bond" evidence="2">
    <location>
        <begin position="112"/>
        <end position="130"/>
    </location>
</feature>
<feature type="chain" id="PRO_5043774604" evidence="4">
    <location>
        <begin position="24"/>
        <end position="349"/>
    </location>
</feature>
<evidence type="ECO:0000313" key="6">
    <source>
        <dbReference type="Proteomes" id="UP001497623"/>
    </source>
</evidence>
<keyword evidence="1 2" id="KW-1015">Disulfide bond</keyword>
<evidence type="ECO:0000256" key="4">
    <source>
        <dbReference type="SAM" id="SignalP"/>
    </source>
</evidence>
<proteinExistence type="predicted"/>
<feature type="disulfide bond" evidence="2">
    <location>
        <begin position="124"/>
        <end position="139"/>
    </location>
</feature>
<evidence type="ECO:0000256" key="1">
    <source>
        <dbReference type="ARBA" id="ARBA00023157"/>
    </source>
</evidence>
<organism evidence="5 6">
    <name type="scientific">Meganyctiphanes norvegica</name>
    <name type="common">Northern krill</name>
    <name type="synonym">Thysanopoda norvegica</name>
    <dbReference type="NCBI Taxonomy" id="48144"/>
    <lineage>
        <taxon>Eukaryota</taxon>
        <taxon>Metazoa</taxon>
        <taxon>Ecdysozoa</taxon>
        <taxon>Arthropoda</taxon>
        <taxon>Crustacea</taxon>
        <taxon>Multicrustacea</taxon>
        <taxon>Malacostraca</taxon>
        <taxon>Eumalacostraca</taxon>
        <taxon>Eucarida</taxon>
        <taxon>Euphausiacea</taxon>
        <taxon>Euphausiidae</taxon>
        <taxon>Meganyctiphanes</taxon>
    </lineage>
</organism>
<name>A0AAV2QMK2_MEGNR</name>
<comment type="caution">
    <text evidence="5">The sequence shown here is derived from an EMBL/GenBank/DDBJ whole genome shotgun (WGS) entry which is preliminary data.</text>
</comment>
<keyword evidence="4" id="KW-0732">Signal</keyword>
<dbReference type="PROSITE" id="PS01209">
    <property type="entry name" value="LDLRA_1"/>
    <property type="match status" value="1"/>
</dbReference>
<feature type="non-terminal residue" evidence="5">
    <location>
        <position position="349"/>
    </location>
</feature>
<evidence type="ECO:0000313" key="5">
    <source>
        <dbReference type="EMBL" id="CAL4092446.1"/>
    </source>
</evidence>
<accession>A0AAV2QMK2</accession>
<keyword evidence="6" id="KW-1185">Reference proteome</keyword>
<dbReference type="InterPro" id="IPR036055">
    <property type="entry name" value="LDL_receptor-like_sf"/>
</dbReference>
<dbReference type="CDD" id="cd00112">
    <property type="entry name" value="LDLa"/>
    <property type="match status" value="1"/>
</dbReference>